<reference evidence="2 3" key="1">
    <citation type="submission" date="2018-11" db="EMBL/GenBank/DDBJ databases">
        <authorList>
            <consortium name="Pathogen Informatics"/>
        </authorList>
    </citation>
    <scope>NUCLEOTIDE SEQUENCE [LARGE SCALE GENOMIC DNA]</scope>
</reference>
<evidence type="ECO:0000313" key="4">
    <source>
        <dbReference type="WBParaSite" id="HPBE_0001162001-mRNA-1"/>
    </source>
</evidence>
<dbReference type="AlphaFoldDB" id="A0A183FU08"/>
<evidence type="ECO:0000259" key="1">
    <source>
        <dbReference type="Pfam" id="PF01030"/>
    </source>
</evidence>
<dbReference type="EMBL" id="UZAH01027170">
    <property type="protein sequence ID" value="VDO89273.1"/>
    <property type="molecule type" value="Genomic_DNA"/>
</dbReference>
<dbReference type="PANTHER" id="PTHR21662">
    <property type="entry name" value="RECEPTOR PROTEIN-TYROSINE KINASE"/>
    <property type="match status" value="1"/>
</dbReference>
<reference evidence="4" key="2">
    <citation type="submission" date="2019-09" db="UniProtKB">
        <authorList>
            <consortium name="WormBaseParasite"/>
        </authorList>
    </citation>
    <scope>IDENTIFICATION</scope>
</reference>
<dbReference type="Gene3D" id="3.80.20.20">
    <property type="entry name" value="Receptor L-domain"/>
    <property type="match status" value="1"/>
</dbReference>
<accession>A0A3P8ADT9</accession>
<dbReference type="Proteomes" id="UP000050761">
    <property type="component" value="Unassembled WGS sequence"/>
</dbReference>
<evidence type="ECO:0000313" key="3">
    <source>
        <dbReference type="Proteomes" id="UP000050761"/>
    </source>
</evidence>
<evidence type="ECO:0000313" key="2">
    <source>
        <dbReference type="EMBL" id="VDO89273.1"/>
    </source>
</evidence>
<dbReference type="WBParaSite" id="HPBE_0001162001-mRNA-1">
    <property type="protein sequence ID" value="HPBE_0001162001-mRNA-1"/>
    <property type="gene ID" value="HPBE_0001162001"/>
</dbReference>
<accession>A0A183FU08</accession>
<dbReference type="InterPro" id="IPR036941">
    <property type="entry name" value="Rcpt_L-dom_sf"/>
</dbReference>
<organism evidence="3 4">
    <name type="scientific">Heligmosomoides polygyrus</name>
    <name type="common">Parasitic roundworm</name>
    <dbReference type="NCBI Taxonomy" id="6339"/>
    <lineage>
        <taxon>Eukaryota</taxon>
        <taxon>Metazoa</taxon>
        <taxon>Ecdysozoa</taxon>
        <taxon>Nematoda</taxon>
        <taxon>Chromadorea</taxon>
        <taxon>Rhabditida</taxon>
        <taxon>Rhabditina</taxon>
        <taxon>Rhabditomorpha</taxon>
        <taxon>Strongyloidea</taxon>
        <taxon>Heligmosomidae</taxon>
        <taxon>Heligmosomoides</taxon>
    </lineage>
</organism>
<sequence length="216" mass="24360">MILSTFLVLMQIEKSILQVPLDLDCGITSKIVLNTVTIVPLLNSSCVLIASSLRLDETTDVPFAQLHRTLNRMEMINGLEVENTALRNLSFLSDYVVIAVSKADGCELDGPLTETDTHKLDDNCSAIYGNFELAEKGPPTYDTLMMKFGHATKFIGEVLIMKSEYQDLEFFGNLRTISVVYDIYGKFKEKFLRVQSNLKLQRLALNMLQVQFIFGF</sequence>
<protein>
    <submittedName>
        <fullName evidence="4">Recep_L_domain domain-containing protein</fullName>
    </submittedName>
</protein>
<gene>
    <name evidence="2" type="ORF">HPBE_LOCUS11621</name>
</gene>
<proteinExistence type="predicted"/>
<dbReference type="SUPFAM" id="SSF52058">
    <property type="entry name" value="L domain-like"/>
    <property type="match status" value="2"/>
</dbReference>
<name>A0A183FU08_HELPZ</name>
<dbReference type="OrthoDB" id="5791480at2759"/>
<dbReference type="InterPro" id="IPR000494">
    <property type="entry name" value="Rcpt_L-dom"/>
</dbReference>
<feature type="domain" description="Receptor L-domain" evidence="1">
    <location>
        <begin position="123"/>
        <end position="208"/>
    </location>
</feature>
<dbReference type="InterPro" id="IPR053079">
    <property type="entry name" value="SPS2_domain"/>
</dbReference>
<keyword evidence="3" id="KW-1185">Reference proteome</keyword>
<dbReference type="Pfam" id="PF01030">
    <property type="entry name" value="Recep_L_domain"/>
    <property type="match status" value="1"/>
</dbReference>
<dbReference type="PANTHER" id="PTHR21662:SF18">
    <property type="entry name" value="RECEPTOR L-DOMAIN DOMAIN-CONTAINING PROTEIN"/>
    <property type="match status" value="1"/>
</dbReference>